<evidence type="ECO:0000313" key="1">
    <source>
        <dbReference type="EMBL" id="CAG8756906.1"/>
    </source>
</evidence>
<name>A0ABN7VCB9_GIGMA</name>
<accession>A0ABN7VCB9</accession>
<feature type="non-terminal residue" evidence="1">
    <location>
        <position position="77"/>
    </location>
</feature>
<keyword evidence="2" id="KW-1185">Reference proteome</keyword>
<gene>
    <name evidence="1" type="ORF">GMARGA_LOCUS17018</name>
</gene>
<sequence length="77" mass="8964">MSNLRARILKKLYIKELNEVITQYEDAIIKVGKKILPSKVITNELREQRSEPKELRDMKAIKTLSILIGEIRKNRGS</sequence>
<comment type="caution">
    <text evidence="1">The sequence shown here is derived from an EMBL/GenBank/DDBJ whole genome shotgun (WGS) entry which is preliminary data.</text>
</comment>
<organism evidence="1 2">
    <name type="scientific">Gigaspora margarita</name>
    <dbReference type="NCBI Taxonomy" id="4874"/>
    <lineage>
        <taxon>Eukaryota</taxon>
        <taxon>Fungi</taxon>
        <taxon>Fungi incertae sedis</taxon>
        <taxon>Mucoromycota</taxon>
        <taxon>Glomeromycotina</taxon>
        <taxon>Glomeromycetes</taxon>
        <taxon>Diversisporales</taxon>
        <taxon>Gigasporaceae</taxon>
        <taxon>Gigaspora</taxon>
    </lineage>
</organism>
<reference evidence="1 2" key="1">
    <citation type="submission" date="2021-06" db="EMBL/GenBank/DDBJ databases">
        <authorList>
            <person name="Kallberg Y."/>
            <person name="Tangrot J."/>
            <person name="Rosling A."/>
        </authorList>
    </citation>
    <scope>NUCLEOTIDE SEQUENCE [LARGE SCALE GENOMIC DNA]</scope>
    <source>
        <strain evidence="1 2">120-4 pot B 10/14</strain>
    </source>
</reference>
<dbReference type="Proteomes" id="UP000789901">
    <property type="component" value="Unassembled WGS sequence"/>
</dbReference>
<dbReference type="EMBL" id="CAJVQB010012630">
    <property type="protein sequence ID" value="CAG8756906.1"/>
    <property type="molecule type" value="Genomic_DNA"/>
</dbReference>
<feature type="non-terminal residue" evidence="1">
    <location>
        <position position="1"/>
    </location>
</feature>
<proteinExistence type="predicted"/>
<protein>
    <submittedName>
        <fullName evidence="1">11581_t:CDS:1</fullName>
    </submittedName>
</protein>
<evidence type="ECO:0000313" key="2">
    <source>
        <dbReference type="Proteomes" id="UP000789901"/>
    </source>
</evidence>